<protein>
    <submittedName>
        <fullName evidence="1">Uncharacterized protein</fullName>
    </submittedName>
</protein>
<dbReference type="Proteomes" id="UP000655883">
    <property type="component" value="Segment"/>
</dbReference>
<dbReference type="EMBL" id="MN988525">
    <property type="protein sequence ID" value="QIG72682.1"/>
    <property type="molecule type" value="Genomic_DNA"/>
</dbReference>
<name>A0A7S5R806_9CAUD</name>
<proteinExistence type="predicted"/>
<reference evidence="1 2" key="1">
    <citation type="submission" date="2020-01" db="EMBL/GenBank/DDBJ databases">
        <title>Patterns of diversity and host range of bacteriophage communities associated with bean-nodulatin bacteria.</title>
        <authorList>
            <person name="Vann Cauwenberghe J."/>
            <person name="Santamaria R.I."/>
            <person name="Bustos P."/>
            <person name="Juarez S."/>
            <person name="Gonzalez V."/>
        </authorList>
    </citation>
    <scope>NUCLEOTIDE SEQUENCE [LARGE SCALE GENOMIC DNA]</scope>
    <source>
        <strain evidence="2">RHph</strain>
    </source>
</reference>
<keyword evidence="2" id="KW-1185">Reference proteome</keyword>
<gene>
    <name evidence="1" type="ORF">EVB97_124</name>
</gene>
<organism evidence="1 2">
    <name type="scientific">Rhizobium phage RHph_Y65</name>
    <dbReference type="NCBI Taxonomy" id="2509785"/>
    <lineage>
        <taxon>Viruses</taxon>
        <taxon>Duplodnaviria</taxon>
        <taxon>Heunggongvirae</taxon>
        <taxon>Uroviricota</taxon>
        <taxon>Caudoviricetes</taxon>
        <taxon>Kleczkowskaviridae</taxon>
        <taxon>Cuauhnahuacvirus</taxon>
        <taxon>Cuauhnahuacvirus Y65</taxon>
    </lineage>
</organism>
<evidence type="ECO:0000313" key="1">
    <source>
        <dbReference type="EMBL" id="QIG72682.1"/>
    </source>
</evidence>
<evidence type="ECO:0000313" key="2">
    <source>
        <dbReference type="Proteomes" id="UP000655883"/>
    </source>
</evidence>
<sequence length="74" mass="8417">MAHSVDRQEDGTIVVTWDNGRKTVRTAKFSSDSIMRTDPLGGLVKDHTDDEIFAYAQYSIKAIRRMKRSMKGLL</sequence>
<accession>A0A7S5R806</accession>